<dbReference type="InterPro" id="IPR029060">
    <property type="entry name" value="PIN-like_dom_sf"/>
</dbReference>
<reference evidence="3 4" key="2">
    <citation type="submission" date="2019-01" db="EMBL/GenBank/DDBJ databases">
        <title>The decoding of complex shrimp genome reveals the adaptation for benthos swimmer, frequently molting mechanism and breeding impact on genome.</title>
        <authorList>
            <person name="Sun Y."/>
            <person name="Gao Y."/>
            <person name="Yu Y."/>
        </authorList>
    </citation>
    <scope>NUCLEOTIDE SEQUENCE [LARGE SCALE GENOMIC DNA]</scope>
    <source>
        <tissue evidence="3">Muscle</tissue>
    </source>
</reference>
<sequence>MGIRGLHSYVLEHASKTLEWHKLHNRNLIIDGNNLAHFLYDECSGINAYFGGDYDKYANFIQKFFEGLQKCNVKVIVVMDGGQPVDGSKWVTVQTRLQMQLSMCLRASPSIAKFKIFPPMGRQVFVTTLRSMDITILQTDFEADMEIAVLAKNLGYTVLSNDSDFIVCDVPLIRLESMNYKNVVTETDKKTGETINYIPCFLFNREEFCTNAGINKEHLPLFGTLLSNDYIPLGAFSSFYLQLQSEIQRPGHKKMRKGKFGDFTEGHRRIVNLLSFLSRHASKPLKKITNIVTSQYFNNRLRREVNSCVESYANLDASKSNLFSALPESIISEASLEEVGKKGKIMQTELRLKNGNRPPNWFVEAYRTQRIPHEVSDILTKGDFISPPQVEMKELRSSYLVAERIVRSVYTVLWKGLPLEAQEYDSEEESSEFDNSSQDGTDVTLLDSDGEEGNKEASDEEEEEENETISKEEGKEEINMIADEEEEEMVSEEANSPPSQQSKTQAEGHGSSQNRGLKRTNQEVMKKSKTQATHINKRRKQTTSDKKGRAVQRKHL</sequence>
<gene>
    <name evidence="3" type="ORF">C7M84_012342</name>
</gene>
<dbReference type="AlphaFoldDB" id="A0A423SZ37"/>
<dbReference type="OrthoDB" id="25987at2759"/>
<dbReference type="SUPFAM" id="SSF88723">
    <property type="entry name" value="PIN domain-like"/>
    <property type="match status" value="1"/>
</dbReference>
<comment type="caution">
    <text evidence="3">The sequence shown here is derived from an EMBL/GenBank/DDBJ whole genome shotgun (WGS) entry which is preliminary data.</text>
</comment>
<evidence type="ECO:0000313" key="3">
    <source>
        <dbReference type="EMBL" id="ROT69449.1"/>
    </source>
</evidence>
<dbReference type="STRING" id="6689.A0A423SZ37"/>
<feature type="compositionally biased region" description="Acidic residues" evidence="2">
    <location>
        <begin position="482"/>
        <end position="491"/>
    </location>
</feature>
<proteinExistence type="inferred from homology"/>
<name>A0A423SZ37_PENVA</name>
<evidence type="ECO:0000256" key="2">
    <source>
        <dbReference type="SAM" id="MobiDB-lite"/>
    </source>
</evidence>
<dbReference type="PANTHER" id="PTHR15665:SF1">
    <property type="entry name" value="PROTEIN ASTEROID HOMOLOG 1"/>
    <property type="match status" value="1"/>
</dbReference>
<dbReference type="Proteomes" id="UP000283509">
    <property type="component" value="Unassembled WGS sequence"/>
</dbReference>
<feature type="compositionally biased region" description="Basic and acidic residues" evidence="2">
    <location>
        <begin position="468"/>
        <end position="478"/>
    </location>
</feature>
<dbReference type="InterPro" id="IPR026832">
    <property type="entry name" value="Asteroid"/>
</dbReference>
<keyword evidence="4" id="KW-1185">Reference proteome</keyword>
<accession>A0A423SZ37</accession>
<reference evidence="3 4" key="1">
    <citation type="submission" date="2018-04" db="EMBL/GenBank/DDBJ databases">
        <authorList>
            <person name="Zhang X."/>
            <person name="Yuan J."/>
            <person name="Li F."/>
            <person name="Xiang J."/>
        </authorList>
    </citation>
    <scope>NUCLEOTIDE SEQUENCE [LARGE SCALE GENOMIC DNA]</scope>
    <source>
        <tissue evidence="3">Muscle</tissue>
    </source>
</reference>
<dbReference type="Gene3D" id="3.40.50.1010">
    <property type="entry name" value="5'-nuclease"/>
    <property type="match status" value="1"/>
</dbReference>
<comment type="similarity">
    <text evidence="1">Belongs to the asteroid family.</text>
</comment>
<dbReference type="PANTHER" id="PTHR15665">
    <property type="entry name" value="ASTEROID PROTEIN"/>
    <property type="match status" value="1"/>
</dbReference>
<protein>
    <submittedName>
        <fullName evidence="3">Uncharacterized protein</fullName>
    </submittedName>
</protein>
<organism evidence="3 4">
    <name type="scientific">Penaeus vannamei</name>
    <name type="common">Whiteleg shrimp</name>
    <name type="synonym">Litopenaeus vannamei</name>
    <dbReference type="NCBI Taxonomy" id="6689"/>
    <lineage>
        <taxon>Eukaryota</taxon>
        <taxon>Metazoa</taxon>
        <taxon>Ecdysozoa</taxon>
        <taxon>Arthropoda</taxon>
        <taxon>Crustacea</taxon>
        <taxon>Multicrustacea</taxon>
        <taxon>Malacostraca</taxon>
        <taxon>Eumalacostraca</taxon>
        <taxon>Eucarida</taxon>
        <taxon>Decapoda</taxon>
        <taxon>Dendrobranchiata</taxon>
        <taxon>Penaeoidea</taxon>
        <taxon>Penaeidae</taxon>
        <taxon>Penaeus</taxon>
    </lineage>
</organism>
<feature type="region of interest" description="Disordered" evidence="2">
    <location>
        <begin position="425"/>
        <end position="556"/>
    </location>
</feature>
<feature type="compositionally biased region" description="Acidic residues" evidence="2">
    <location>
        <begin position="458"/>
        <end position="467"/>
    </location>
</feature>
<evidence type="ECO:0000313" key="4">
    <source>
        <dbReference type="Proteomes" id="UP000283509"/>
    </source>
</evidence>
<evidence type="ECO:0000256" key="1">
    <source>
        <dbReference type="ARBA" id="ARBA00007398"/>
    </source>
</evidence>
<feature type="compositionally biased region" description="Polar residues" evidence="2">
    <location>
        <begin position="497"/>
        <end position="515"/>
    </location>
</feature>
<dbReference type="EMBL" id="QCYY01002563">
    <property type="protein sequence ID" value="ROT69449.1"/>
    <property type="molecule type" value="Genomic_DNA"/>
</dbReference>
<feature type="non-terminal residue" evidence="3">
    <location>
        <position position="556"/>
    </location>
</feature>